<evidence type="ECO:0000256" key="2">
    <source>
        <dbReference type="ARBA" id="ARBA00005745"/>
    </source>
</evidence>
<evidence type="ECO:0000256" key="5">
    <source>
        <dbReference type="ARBA" id="ARBA00022692"/>
    </source>
</evidence>
<dbReference type="InterPro" id="IPR042094">
    <property type="entry name" value="T2SS_GspF_sf"/>
</dbReference>
<dbReference type="EMBL" id="PCYK01000003">
    <property type="protein sequence ID" value="PIR46352.1"/>
    <property type="molecule type" value="Genomic_DNA"/>
</dbReference>
<comment type="subcellular location">
    <subcellularLocation>
        <location evidence="1">Cell inner membrane</location>
        <topology evidence="1">Multi-pass membrane protein</topology>
    </subcellularLocation>
</comment>
<name>A0A2H0RIG5_9BACT</name>
<evidence type="ECO:0000256" key="6">
    <source>
        <dbReference type="ARBA" id="ARBA00022989"/>
    </source>
</evidence>
<comment type="caution">
    <text evidence="10">The sequence shown here is derived from an EMBL/GenBank/DDBJ whole genome shotgun (WGS) entry which is preliminary data.</text>
</comment>
<dbReference type="PRINTS" id="PR00812">
    <property type="entry name" value="BCTERIALGSPF"/>
</dbReference>
<sequence length="402" mass="44093">MLFIYKTVDKQGTEQAGSIDAPNVDIAIGSLQRRGLVIVSIKPEVVAKTSVLNKLPLLRRVKTKEIVMLSRQIATLFEAKVSVLSTFRLLATEAENPFLRNALLEVTDDIKGGIPISAAMAKHPKVFSDFYVNMVRSGEESGKLSEAFTYLADYLDRTYALSSRAMNALIYPAFVLASFVVVMILMIVFVIPRLSEILLETGQELPIYTKIVIGASDFFATFGIFIALALALGGIYLSRYIQTDVGRLNWSRFKLSIPYIGRLYQKLYLARISDNLDTMLSSGISMVRSLEITGAVVGNEVYKNILAEAADAIKAGSAMSDIFSRHQEVPGVMVQMIKVGEESGKLGFVLGKLSRFYEREVNNEVDTLVGLIEPAMIVLLGLGVGVLLTSVLVPIYNLAEGL</sequence>
<evidence type="ECO:0000256" key="4">
    <source>
        <dbReference type="ARBA" id="ARBA00022519"/>
    </source>
</evidence>
<dbReference type="InterPro" id="IPR003004">
    <property type="entry name" value="GspF/PilC"/>
</dbReference>
<dbReference type="Pfam" id="PF00482">
    <property type="entry name" value="T2SSF"/>
    <property type="match status" value="2"/>
</dbReference>
<dbReference type="InterPro" id="IPR018076">
    <property type="entry name" value="T2SS_GspF_dom"/>
</dbReference>
<gene>
    <name evidence="10" type="ORF">COV08_00245</name>
</gene>
<evidence type="ECO:0000259" key="9">
    <source>
        <dbReference type="Pfam" id="PF00482"/>
    </source>
</evidence>
<feature type="transmembrane region" description="Helical" evidence="8">
    <location>
        <begin position="211"/>
        <end position="237"/>
    </location>
</feature>
<feature type="transmembrane region" description="Helical" evidence="8">
    <location>
        <begin position="377"/>
        <end position="399"/>
    </location>
</feature>
<accession>A0A2H0RIG5</accession>
<keyword evidence="3" id="KW-1003">Cell membrane</keyword>
<dbReference type="PANTHER" id="PTHR30012">
    <property type="entry name" value="GENERAL SECRETION PATHWAY PROTEIN"/>
    <property type="match status" value="1"/>
</dbReference>
<protein>
    <recommendedName>
        <fullName evidence="9">Type II secretion system protein GspF domain-containing protein</fullName>
    </recommendedName>
</protein>
<evidence type="ECO:0000256" key="7">
    <source>
        <dbReference type="ARBA" id="ARBA00023136"/>
    </source>
</evidence>
<reference evidence="10 11" key="1">
    <citation type="submission" date="2017-09" db="EMBL/GenBank/DDBJ databases">
        <title>Depth-based differentiation of microbial function through sediment-hosted aquifers and enrichment of novel symbionts in the deep terrestrial subsurface.</title>
        <authorList>
            <person name="Probst A.J."/>
            <person name="Ladd B."/>
            <person name="Jarett J.K."/>
            <person name="Geller-Mcgrath D.E."/>
            <person name="Sieber C.M."/>
            <person name="Emerson J.B."/>
            <person name="Anantharaman K."/>
            <person name="Thomas B.C."/>
            <person name="Malmstrom R."/>
            <person name="Stieglmeier M."/>
            <person name="Klingl A."/>
            <person name="Woyke T."/>
            <person name="Ryan C.M."/>
            <person name="Banfield J.F."/>
        </authorList>
    </citation>
    <scope>NUCLEOTIDE SEQUENCE [LARGE SCALE GENOMIC DNA]</scope>
    <source>
        <strain evidence="10">CG10_big_fil_rev_8_21_14_0_10_49_38</strain>
    </source>
</reference>
<keyword evidence="6 8" id="KW-1133">Transmembrane helix</keyword>
<evidence type="ECO:0000256" key="1">
    <source>
        <dbReference type="ARBA" id="ARBA00004429"/>
    </source>
</evidence>
<comment type="similarity">
    <text evidence="2">Belongs to the GSP F family.</text>
</comment>
<keyword evidence="7 8" id="KW-0472">Membrane</keyword>
<feature type="domain" description="Type II secretion system protein GspF" evidence="9">
    <location>
        <begin position="70"/>
        <end position="192"/>
    </location>
</feature>
<dbReference type="PANTHER" id="PTHR30012:SF0">
    <property type="entry name" value="TYPE II SECRETION SYSTEM PROTEIN F-RELATED"/>
    <property type="match status" value="1"/>
</dbReference>
<feature type="domain" description="Type II secretion system protein GspF" evidence="9">
    <location>
        <begin position="275"/>
        <end position="394"/>
    </location>
</feature>
<keyword evidence="4" id="KW-0997">Cell inner membrane</keyword>
<keyword evidence="5 8" id="KW-0812">Transmembrane</keyword>
<evidence type="ECO:0000256" key="3">
    <source>
        <dbReference type="ARBA" id="ARBA00022475"/>
    </source>
</evidence>
<dbReference type="AlphaFoldDB" id="A0A2H0RIG5"/>
<feature type="transmembrane region" description="Helical" evidence="8">
    <location>
        <begin position="169"/>
        <end position="191"/>
    </location>
</feature>
<proteinExistence type="inferred from homology"/>
<dbReference type="Gene3D" id="1.20.81.30">
    <property type="entry name" value="Type II secretion system (T2SS), domain F"/>
    <property type="match status" value="2"/>
</dbReference>
<organism evidence="10 11">
    <name type="scientific">Candidatus Vogelbacteria bacterium CG10_big_fil_rev_8_21_14_0_10_49_38</name>
    <dbReference type="NCBI Taxonomy" id="1975043"/>
    <lineage>
        <taxon>Bacteria</taxon>
        <taxon>Candidatus Vogeliibacteriota</taxon>
    </lineage>
</organism>
<evidence type="ECO:0000313" key="11">
    <source>
        <dbReference type="Proteomes" id="UP000230431"/>
    </source>
</evidence>
<dbReference type="FunFam" id="1.20.81.30:FF:000001">
    <property type="entry name" value="Type II secretion system protein F"/>
    <property type="match status" value="1"/>
</dbReference>
<dbReference type="Proteomes" id="UP000230431">
    <property type="component" value="Unassembled WGS sequence"/>
</dbReference>
<dbReference type="GO" id="GO:0005886">
    <property type="term" value="C:plasma membrane"/>
    <property type="evidence" value="ECO:0007669"/>
    <property type="project" value="UniProtKB-SubCell"/>
</dbReference>
<evidence type="ECO:0000313" key="10">
    <source>
        <dbReference type="EMBL" id="PIR46352.1"/>
    </source>
</evidence>
<evidence type="ECO:0000256" key="8">
    <source>
        <dbReference type="SAM" id="Phobius"/>
    </source>
</evidence>